<dbReference type="EMBL" id="CAXKWB010004655">
    <property type="protein sequence ID" value="CAL4074657.1"/>
    <property type="molecule type" value="Genomic_DNA"/>
</dbReference>
<feature type="region of interest" description="Disordered" evidence="1">
    <location>
        <begin position="1"/>
        <end position="69"/>
    </location>
</feature>
<evidence type="ECO:0000256" key="1">
    <source>
        <dbReference type="SAM" id="MobiDB-lite"/>
    </source>
</evidence>
<sequence>IISDVKFSQGDYYQNQSPQKNSSELQSLKDDSSVRSECSMDDLQAVPDVVDEGHTMETVPVEEVESGRDKEIEIESQAEIDHSVTSNTLEEANSDQGNESDAYLFIPQPQRYETHPNKYLPQYQVSETDADEERSKLLNSLEEIDLTASKVTPNGTLKHLYCLPYLPNDDSSYLKKSQNVKSCLPYLVNKTNKISNSDHLISEYVGGMKLLSGSENEDVSSLWGISCAVASSNASHSDLDYVCDIEDSEVNPEFENDEKTRV</sequence>
<feature type="compositionally biased region" description="Polar residues" evidence="1">
    <location>
        <begin position="11"/>
        <end position="26"/>
    </location>
</feature>
<evidence type="ECO:0000313" key="3">
    <source>
        <dbReference type="Proteomes" id="UP001497623"/>
    </source>
</evidence>
<name>A0AAV2Q9W9_MEGNR</name>
<reference evidence="2 3" key="1">
    <citation type="submission" date="2024-05" db="EMBL/GenBank/DDBJ databases">
        <authorList>
            <person name="Wallberg A."/>
        </authorList>
    </citation>
    <scope>NUCLEOTIDE SEQUENCE [LARGE SCALE GENOMIC DNA]</scope>
</reference>
<comment type="caution">
    <text evidence="2">The sequence shown here is derived from an EMBL/GenBank/DDBJ whole genome shotgun (WGS) entry which is preliminary data.</text>
</comment>
<dbReference type="Proteomes" id="UP001497623">
    <property type="component" value="Unassembled WGS sequence"/>
</dbReference>
<proteinExistence type="predicted"/>
<evidence type="ECO:0000313" key="2">
    <source>
        <dbReference type="EMBL" id="CAL4074657.1"/>
    </source>
</evidence>
<protein>
    <submittedName>
        <fullName evidence="2">Uncharacterized protein</fullName>
    </submittedName>
</protein>
<feature type="non-terminal residue" evidence="2">
    <location>
        <position position="1"/>
    </location>
</feature>
<gene>
    <name evidence="2" type="ORF">MNOR_LOCUS9563</name>
</gene>
<accession>A0AAV2Q9W9</accession>
<dbReference type="AlphaFoldDB" id="A0AAV2Q9W9"/>
<organism evidence="2 3">
    <name type="scientific">Meganyctiphanes norvegica</name>
    <name type="common">Northern krill</name>
    <name type="synonym">Thysanopoda norvegica</name>
    <dbReference type="NCBI Taxonomy" id="48144"/>
    <lineage>
        <taxon>Eukaryota</taxon>
        <taxon>Metazoa</taxon>
        <taxon>Ecdysozoa</taxon>
        <taxon>Arthropoda</taxon>
        <taxon>Crustacea</taxon>
        <taxon>Multicrustacea</taxon>
        <taxon>Malacostraca</taxon>
        <taxon>Eumalacostraca</taxon>
        <taxon>Eucarida</taxon>
        <taxon>Euphausiacea</taxon>
        <taxon>Euphausiidae</taxon>
        <taxon>Meganyctiphanes</taxon>
    </lineage>
</organism>
<keyword evidence="3" id="KW-1185">Reference proteome</keyword>